<dbReference type="SUPFAM" id="SSF56784">
    <property type="entry name" value="HAD-like"/>
    <property type="match status" value="1"/>
</dbReference>
<dbReference type="SFLD" id="SFLDG01140">
    <property type="entry name" value="C2.B:_Phosphomannomutase_and_P"/>
    <property type="match status" value="1"/>
</dbReference>
<dbReference type="EMBL" id="JASKYM010000001">
    <property type="protein sequence ID" value="MDK2562634.1"/>
    <property type="molecule type" value="Genomic_DNA"/>
</dbReference>
<dbReference type="InterPro" id="IPR006379">
    <property type="entry name" value="HAD-SF_hydro_IIB"/>
</dbReference>
<dbReference type="Pfam" id="PF08282">
    <property type="entry name" value="Hydrolase_3"/>
    <property type="match status" value="1"/>
</dbReference>
<dbReference type="InterPro" id="IPR036412">
    <property type="entry name" value="HAD-like_sf"/>
</dbReference>
<reference evidence="1 2" key="1">
    <citation type="submission" date="2023-05" db="EMBL/GenBank/DDBJ databases">
        <title>Rombocin, a short stable natural nisin variant, displays selective antimicrobial activity against Listeria monocytogenes and employs dual mode of action to kill target bacterial strains.</title>
        <authorList>
            <person name="Wambui J."/>
            <person name="Stephan R."/>
            <person name="Kuipers O.P."/>
        </authorList>
    </citation>
    <scope>NUCLEOTIDE SEQUENCE [LARGE SCALE GENOMIC DNA]</scope>
    <source>
        <strain evidence="1 2">RC002</strain>
    </source>
</reference>
<dbReference type="InterPro" id="IPR000150">
    <property type="entry name" value="Cof"/>
</dbReference>
<dbReference type="PANTHER" id="PTHR10000:SF8">
    <property type="entry name" value="HAD SUPERFAMILY HYDROLASE-LIKE, TYPE 3"/>
    <property type="match status" value="1"/>
</dbReference>
<evidence type="ECO:0000313" key="1">
    <source>
        <dbReference type="EMBL" id="MDK2562634.1"/>
    </source>
</evidence>
<gene>
    <name evidence="1" type="ORF">QOZ84_03660</name>
</gene>
<accession>A0ABT7E6S6</accession>
<dbReference type="Gene3D" id="3.30.1240.10">
    <property type="match status" value="1"/>
</dbReference>
<dbReference type="PANTHER" id="PTHR10000">
    <property type="entry name" value="PHOSPHOSERINE PHOSPHATASE"/>
    <property type="match status" value="1"/>
</dbReference>
<dbReference type="NCBIfam" id="TIGR00099">
    <property type="entry name" value="Cof-subfamily"/>
    <property type="match status" value="1"/>
</dbReference>
<proteinExistence type="predicted"/>
<organism evidence="1 2">
    <name type="scientific">Romboutsia sedimentorum</name>
    <dbReference type="NCBI Taxonomy" id="1368474"/>
    <lineage>
        <taxon>Bacteria</taxon>
        <taxon>Bacillati</taxon>
        <taxon>Bacillota</taxon>
        <taxon>Clostridia</taxon>
        <taxon>Peptostreptococcales</taxon>
        <taxon>Peptostreptococcaceae</taxon>
        <taxon>Romboutsia</taxon>
    </lineage>
</organism>
<dbReference type="GO" id="GO:0016787">
    <property type="term" value="F:hydrolase activity"/>
    <property type="evidence" value="ECO:0007669"/>
    <property type="project" value="UniProtKB-KW"/>
</dbReference>
<keyword evidence="2" id="KW-1185">Reference proteome</keyword>
<dbReference type="InterPro" id="IPR023214">
    <property type="entry name" value="HAD_sf"/>
</dbReference>
<sequence length="264" mass="30728">MKKLLASDIDGTLYINDSIHEKSIEYIKTFRKNGHAFLLCTGRNFGGIKHLFEEYDIEVDGYILCNGAVVLDKDLNVIYNRLINDEVIKQVFECSKDNEQYNFYFADSENLYIIDGYNNHPMLSAANIDEKMSIIRIEEEDFYKNKYSANIIGVDIKDQSIEKTKIKIDEIENKFSDVVSVYRNKYFIDIVPKDASKADGISKVLNTYGVKEEDVFVIGDSWNDLSMFEKYKNSYTFNYVEEELKPHVNNLVDEFHNCLEIILK</sequence>
<dbReference type="Gene3D" id="3.40.50.1000">
    <property type="entry name" value="HAD superfamily/HAD-like"/>
    <property type="match status" value="1"/>
</dbReference>
<dbReference type="Proteomes" id="UP001301012">
    <property type="component" value="Unassembled WGS sequence"/>
</dbReference>
<protein>
    <submittedName>
        <fullName evidence="1">Cof-type HAD-IIB family hydrolase</fullName>
    </submittedName>
</protein>
<keyword evidence="1" id="KW-0378">Hydrolase</keyword>
<dbReference type="SFLD" id="SFLDS00003">
    <property type="entry name" value="Haloacid_Dehalogenase"/>
    <property type="match status" value="1"/>
</dbReference>
<dbReference type="NCBIfam" id="TIGR01484">
    <property type="entry name" value="HAD-SF-IIB"/>
    <property type="match status" value="1"/>
</dbReference>
<name>A0ABT7E6S6_9FIRM</name>
<dbReference type="RefSeq" id="WP_284131601.1">
    <property type="nucleotide sequence ID" value="NZ_JASKYM010000001.1"/>
</dbReference>
<comment type="caution">
    <text evidence="1">The sequence shown here is derived from an EMBL/GenBank/DDBJ whole genome shotgun (WGS) entry which is preliminary data.</text>
</comment>
<evidence type="ECO:0000313" key="2">
    <source>
        <dbReference type="Proteomes" id="UP001301012"/>
    </source>
</evidence>